<sequence>MEASDLGTAIEAARAGADAILLDNMSPQEVAEVDKALRELGLRDRLILEASGGITEETAHLYAPYVDVISIGALTHSAKALDMSLELEDI</sequence>
<dbReference type="Proteomes" id="UP000033636">
    <property type="component" value="Unassembled WGS sequence"/>
</dbReference>
<evidence type="ECO:0000313" key="2">
    <source>
        <dbReference type="Proteomes" id="UP000033636"/>
    </source>
</evidence>
<dbReference type="EMBL" id="JZWT02000002">
    <property type="protein sequence ID" value="MFB6489818.1"/>
    <property type="molecule type" value="Genomic_DNA"/>
</dbReference>
<accession>A0ACC6UYE1</accession>
<proteinExistence type="predicted"/>
<protein>
    <submittedName>
        <fullName evidence="1">Uncharacterized protein</fullName>
    </submittedName>
</protein>
<gene>
    <name evidence="1" type="ORF">TU35_000990</name>
</gene>
<organism evidence="1 2">
    <name type="scientific">Thermoproteus sp. AZ2</name>
    <dbReference type="NCBI Taxonomy" id="1609232"/>
    <lineage>
        <taxon>Archaea</taxon>
        <taxon>Thermoproteota</taxon>
        <taxon>Thermoprotei</taxon>
        <taxon>Thermoproteales</taxon>
        <taxon>Thermoproteaceae</taxon>
        <taxon>Thermoproteus</taxon>
    </lineage>
</organism>
<evidence type="ECO:0000313" key="1">
    <source>
        <dbReference type="EMBL" id="MFB6489818.1"/>
    </source>
</evidence>
<reference evidence="1" key="1">
    <citation type="submission" date="2024-07" db="EMBL/GenBank/DDBJ databases">
        <title>Metagenome and Metagenome-Assembled Genomes of Archaea from a hot spring from the geothermal field of Los Azufres, Mexico.</title>
        <authorList>
            <person name="Marin-Paredes R."/>
            <person name="Martinez-Romero E."/>
            <person name="Servin-Garciduenas L.E."/>
        </authorList>
    </citation>
    <scope>NUCLEOTIDE SEQUENCE</scope>
</reference>
<name>A0ACC6UYE1_9CREN</name>
<comment type="caution">
    <text evidence="1">The sequence shown here is derived from an EMBL/GenBank/DDBJ whole genome shotgun (WGS) entry which is preliminary data.</text>
</comment>